<evidence type="ECO:0000313" key="2">
    <source>
        <dbReference type="EMBL" id="CAG8312541.1"/>
    </source>
</evidence>
<dbReference type="EMBL" id="CAJVPG010000077">
    <property type="protein sequence ID" value="CAG8312541.1"/>
    <property type="molecule type" value="Genomic_DNA"/>
</dbReference>
<evidence type="ECO:0000313" key="3">
    <source>
        <dbReference type="Proteomes" id="UP001152649"/>
    </source>
</evidence>
<sequence>MLSFHRLLRYHLTRHFSQLFFNTLNPKMAEMSGIQILDNATIHDLLINLSNNETIEFRQVIERTLEEFSVGGERQYQPTPTVTNRPNGQNTLFRPFTSDSNIGAKITVEPAPGLDGKKDPLHGVIVLCDGKGNPKGLLSSEEVTGYRTSMNVMVPFSWRRHVENIVIFGSGMQALWHTRLILMLRGSEVRTITYASPNRHQVELLIATVSAENSARWKLQCRFEFIDNTTSDFEENLGHRLSDVNCIFCTTPSKRPLFLASHLPDKGARQPLICAIGSWQPDMIELDPSVLRLAVAPGAGYNPITREEKGVIFVDDREFALQSSGELVQSHTDAADVIELGQIIALRCGKISSDSMTHSRAQKIDNFISEGLVVYKSIGVSLTDLTLSDAILKAVRQRQQKL</sequence>
<name>A0A9W4IJX5_9EURO</name>
<dbReference type="GO" id="GO:0005737">
    <property type="term" value="C:cytoplasm"/>
    <property type="evidence" value="ECO:0007669"/>
    <property type="project" value="TreeGrafter"/>
</dbReference>
<dbReference type="PANTHER" id="PTHR13812">
    <property type="entry name" value="KETIMINE REDUCTASE MU-CRYSTALLIN"/>
    <property type="match status" value="1"/>
</dbReference>
<reference evidence="2" key="1">
    <citation type="submission" date="2021-07" db="EMBL/GenBank/DDBJ databases">
        <authorList>
            <person name="Branca A.L. A."/>
        </authorList>
    </citation>
    <scope>NUCLEOTIDE SEQUENCE</scope>
</reference>
<dbReference type="PANTHER" id="PTHR13812:SF19">
    <property type="entry name" value="KETIMINE REDUCTASE MU-CRYSTALLIN"/>
    <property type="match status" value="1"/>
</dbReference>
<evidence type="ECO:0000256" key="1">
    <source>
        <dbReference type="ARBA" id="ARBA00008903"/>
    </source>
</evidence>
<dbReference type="InterPro" id="IPR036291">
    <property type="entry name" value="NAD(P)-bd_dom_sf"/>
</dbReference>
<dbReference type="Proteomes" id="UP001152649">
    <property type="component" value="Unassembled WGS sequence"/>
</dbReference>
<dbReference type="Gene3D" id="3.30.1780.10">
    <property type="entry name" value="ornithine cyclodeaminase, domain 1"/>
    <property type="match status" value="1"/>
</dbReference>
<dbReference type="OrthoDB" id="546893at2759"/>
<protein>
    <submittedName>
        <fullName evidence="2">Uncharacterized protein</fullName>
    </submittedName>
</protein>
<comment type="caution">
    <text evidence="2">The sequence shown here is derived from an EMBL/GenBank/DDBJ whole genome shotgun (WGS) entry which is preliminary data.</text>
</comment>
<keyword evidence="3" id="KW-1185">Reference proteome</keyword>
<gene>
    <name evidence="2" type="ORF">PSALAMII_LOCUS2157</name>
</gene>
<comment type="similarity">
    <text evidence="1">Belongs to the ornithine cyclodeaminase/mu-crystallin family.</text>
</comment>
<organism evidence="2 3">
    <name type="scientific">Penicillium salamii</name>
    <dbReference type="NCBI Taxonomy" id="1612424"/>
    <lineage>
        <taxon>Eukaryota</taxon>
        <taxon>Fungi</taxon>
        <taxon>Dikarya</taxon>
        <taxon>Ascomycota</taxon>
        <taxon>Pezizomycotina</taxon>
        <taxon>Eurotiomycetes</taxon>
        <taxon>Eurotiomycetidae</taxon>
        <taxon>Eurotiales</taxon>
        <taxon>Aspergillaceae</taxon>
        <taxon>Penicillium</taxon>
    </lineage>
</organism>
<accession>A0A9W4IJX5</accession>
<dbReference type="InterPro" id="IPR003462">
    <property type="entry name" value="ODC_Mu_crystall"/>
</dbReference>
<dbReference type="InterPro" id="IPR023401">
    <property type="entry name" value="ODC_N"/>
</dbReference>
<proteinExistence type="inferred from homology"/>
<dbReference type="SUPFAM" id="SSF51735">
    <property type="entry name" value="NAD(P)-binding Rossmann-fold domains"/>
    <property type="match status" value="1"/>
</dbReference>
<dbReference type="Gene3D" id="3.40.50.720">
    <property type="entry name" value="NAD(P)-binding Rossmann-like Domain"/>
    <property type="match status" value="1"/>
</dbReference>
<dbReference type="AlphaFoldDB" id="A0A9W4IJX5"/>